<accession>A0A6C0C0A9</accession>
<feature type="compositionally biased region" description="Polar residues" evidence="1">
    <location>
        <begin position="64"/>
        <end position="73"/>
    </location>
</feature>
<feature type="region of interest" description="Disordered" evidence="1">
    <location>
        <begin position="41"/>
        <end position="78"/>
    </location>
</feature>
<organism evidence="2">
    <name type="scientific">viral metagenome</name>
    <dbReference type="NCBI Taxonomy" id="1070528"/>
    <lineage>
        <taxon>unclassified sequences</taxon>
        <taxon>metagenomes</taxon>
        <taxon>organismal metagenomes</taxon>
    </lineage>
</organism>
<proteinExistence type="predicted"/>
<feature type="compositionally biased region" description="Low complexity" evidence="1">
    <location>
        <begin position="41"/>
        <end position="57"/>
    </location>
</feature>
<evidence type="ECO:0000256" key="1">
    <source>
        <dbReference type="SAM" id="MobiDB-lite"/>
    </source>
</evidence>
<dbReference type="AlphaFoldDB" id="A0A6C0C0A9"/>
<sequence length="734" mass="79736">MKSCRRTRIGKRKNARVTNPVRGYSSCAGDLLQECNDRVLLSKPPTSSSSRQSPLDSIQEVNKPVSSTSQRASSAPKHKYAAQLQRQREHRRTIEYSGTVVYLRQEHFRRGMLEITQNGYVWTGKDGEIEKVTQSTAMMVFRLEEDITFEPSARADKPCGLDTFRPTPEQIANYSFPSALRLGWFAAIACSAQDVVIDLNGYELKQGKTHYLLQRFHSLIELASAPFIPPQGPQNFGSLHAAQRVAVINGKLGLSSHHGVHSNDTVDVLLENLSVRSFEVAAIQMNGAQNLCLCNIDVTHNCQECPVVGTFSAGVFMYHICQTLPEERTVSLAGVVRTAGDIRNKLRGALNEVIEDFLAGGRIDARVHPESAALFTNSTGEIDGPSYGIILNSSGVAINGFPMEAPYPSRNVYMRDIRISNLTGRIREVLALRVGPHSDRFQTDGAGAVFQTQNVSEISGNLLTINAAAEYVGNVVSDAQLLAAQLALEGENVPAGTITQDTLQWAAGGAGSGQTLFVATVPEWLLGSYFFNADSMHHTAKGMIACKLDGIDNLLVEYVTIQAAHNNAERGITDDTMPVRVTQKHVPGYMQYLIRRGKSNATASLNGYSGADMRGISLSATSNAALHAVNMSNISSMHGQCTAIDVLGKSKSIDLQDIVITGVQAGVCRENLGAWWGNPTSLPIAYGIHINPLALGVAMINVQVSIAYSHFDDVGIRAQVDNSDETVYMKMNKP</sequence>
<protein>
    <submittedName>
        <fullName evidence="2">Uncharacterized protein</fullName>
    </submittedName>
</protein>
<evidence type="ECO:0000313" key="2">
    <source>
        <dbReference type="EMBL" id="QHS97772.1"/>
    </source>
</evidence>
<reference evidence="2" key="1">
    <citation type="journal article" date="2020" name="Nature">
        <title>Giant virus diversity and host interactions through global metagenomics.</title>
        <authorList>
            <person name="Schulz F."/>
            <person name="Roux S."/>
            <person name="Paez-Espino D."/>
            <person name="Jungbluth S."/>
            <person name="Walsh D.A."/>
            <person name="Denef V.J."/>
            <person name="McMahon K.D."/>
            <person name="Konstantinidis K.T."/>
            <person name="Eloe-Fadrosh E.A."/>
            <person name="Kyrpides N.C."/>
            <person name="Woyke T."/>
        </authorList>
    </citation>
    <scope>NUCLEOTIDE SEQUENCE</scope>
    <source>
        <strain evidence="2">GVMAG-M-3300020182-33</strain>
    </source>
</reference>
<dbReference type="EMBL" id="MN739303">
    <property type="protein sequence ID" value="QHS97772.1"/>
    <property type="molecule type" value="Genomic_DNA"/>
</dbReference>
<name>A0A6C0C0A9_9ZZZZ</name>